<organism evidence="1 2">
    <name type="scientific">Puccinia triticina</name>
    <dbReference type="NCBI Taxonomy" id="208348"/>
    <lineage>
        <taxon>Eukaryota</taxon>
        <taxon>Fungi</taxon>
        <taxon>Dikarya</taxon>
        <taxon>Basidiomycota</taxon>
        <taxon>Pucciniomycotina</taxon>
        <taxon>Pucciniomycetes</taxon>
        <taxon>Pucciniales</taxon>
        <taxon>Pucciniaceae</taxon>
        <taxon>Puccinia</taxon>
    </lineage>
</organism>
<dbReference type="EMBL" id="CP110421">
    <property type="protein sequence ID" value="WAQ81019.1"/>
    <property type="molecule type" value="Genomic_DNA"/>
</dbReference>
<dbReference type="GeneID" id="77806271"/>
<keyword evidence="2" id="KW-1185">Reference proteome</keyword>
<dbReference type="Proteomes" id="UP001164743">
    <property type="component" value="Chromosome 1A"/>
</dbReference>
<proteinExistence type="predicted"/>
<dbReference type="RefSeq" id="XP_053016574.1">
    <property type="nucleotide sequence ID" value="XM_053165376.1"/>
</dbReference>
<evidence type="ECO:0000313" key="2">
    <source>
        <dbReference type="Proteomes" id="UP001164743"/>
    </source>
</evidence>
<reference evidence="1" key="1">
    <citation type="submission" date="2022-10" db="EMBL/GenBank/DDBJ databases">
        <title>Puccinia triticina Genome sequencing and assembly.</title>
        <authorList>
            <person name="Li C."/>
        </authorList>
    </citation>
    <scope>NUCLEOTIDE SEQUENCE</scope>
    <source>
        <strain evidence="1">Pt15</strain>
    </source>
</reference>
<protein>
    <submittedName>
        <fullName evidence="1">Uncharacterized protein</fullName>
    </submittedName>
</protein>
<sequence>MRRPGIQGNLPADLQPPTETISIHGFTITAGKSLGLIDRTGMGWGIMKLATPSESQFYDELAPDLKRKVDERRKESAEWDKLYGNTTVEAQYQKAVEREGPKKV</sequence>
<name>A0ABY7C7R3_9BASI</name>
<gene>
    <name evidence="1" type="ORF">PtA15_1A357</name>
</gene>
<accession>A0ABY7C7R3</accession>
<evidence type="ECO:0000313" key="1">
    <source>
        <dbReference type="EMBL" id="WAQ81019.1"/>
    </source>
</evidence>